<reference evidence="1" key="2">
    <citation type="submission" date="2019-01" db="EMBL/GenBank/DDBJ databases">
        <authorList>
            <person name="Thorell K."/>
        </authorList>
    </citation>
    <scope>NUCLEOTIDE SEQUENCE</scope>
    <source>
        <strain evidence="2">PC3053II</strain>
        <strain evidence="1">PC3997IV</strain>
    </source>
</reference>
<name>A0A5C8FX81_9SPIR</name>
<dbReference type="EMBL" id="SAYI01000021">
    <property type="protein sequence ID" value="TXJ53981.1"/>
    <property type="molecule type" value="Genomic_DNA"/>
</dbReference>
<dbReference type="Proteomes" id="UP000325002">
    <property type="component" value="Unassembled WGS sequence"/>
</dbReference>
<dbReference type="AlphaFoldDB" id="A0A5C8FX81"/>
<dbReference type="Proteomes" id="UP000322327">
    <property type="component" value="Unassembled WGS sequence"/>
</dbReference>
<accession>A0A5C8FX81</accession>
<sequence>MKKLRNYGWKYLPIKDIYSSAQLNTKSGWTDVNGNYFENKWENGKSARTEHRINVVITFNDKNYIAGIYWDNKTGIGMQIRYRLIVIDNAGVEHAWYGGGSDANIIPNENTKWTYYTFRFGYLKNY</sequence>
<gene>
    <name evidence="2" type="ORF">EPJ76_11295</name>
    <name evidence="1" type="ORF">EPJ81_04040</name>
</gene>
<dbReference type="RefSeq" id="WP_147531845.1">
    <property type="nucleotide sequence ID" value="NZ_SAYD01000017.1"/>
</dbReference>
<dbReference type="EMBL" id="SAYD01000017">
    <property type="protein sequence ID" value="TXJ39398.1"/>
    <property type="molecule type" value="Genomic_DNA"/>
</dbReference>
<evidence type="ECO:0000313" key="4">
    <source>
        <dbReference type="Proteomes" id="UP000325002"/>
    </source>
</evidence>
<evidence type="ECO:0000313" key="1">
    <source>
        <dbReference type="EMBL" id="TXJ39398.1"/>
    </source>
</evidence>
<evidence type="ECO:0000313" key="3">
    <source>
        <dbReference type="Proteomes" id="UP000322327"/>
    </source>
</evidence>
<reference evidence="3 4" key="1">
    <citation type="journal article" date="1992" name="Lakartidningen">
        <title>[Penicillin V and not amoxicillin is the first choice preparation in acute otitis].</title>
        <authorList>
            <person name="Kamme C."/>
            <person name="Lundgren K."/>
            <person name="Prellner K."/>
        </authorList>
    </citation>
    <scope>NUCLEOTIDE SEQUENCE [LARGE SCALE GENOMIC DNA]</scope>
    <source>
        <strain evidence="2 3">PC3053II</strain>
        <strain evidence="1 4">PC3997IV</strain>
    </source>
</reference>
<evidence type="ECO:0000313" key="2">
    <source>
        <dbReference type="EMBL" id="TXJ53981.1"/>
    </source>
</evidence>
<proteinExistence type="predicted"/>
<organism evidence="1 4">
    <name type="scientific">Brachyspira aalborgi</name>
    <dbReference type="NCBI Taxonomy" id="29522"/>
    <lineage>
        <taxon>Bacteria</taxon>
        <taxon>Pseudomonadati</taxon>
        <taxon>Spirochaetota</taxon>
        <taxon>Spirochaetia</taxon>
        <taxon>Brachyspirales</taxon>
        <taxon>Brachyspiraceae</taxon>
        <taxon>Brachyspira</taxon>
    </lineage>
</organism>
<protein>
    <submittedName>
        <fullName evidence="1">Uncharacterized protein</fullName>
    </submittedName>
</protein>
<comment type="caution">
    <text evidence="1">The sequence shown here is derived from an EMBL/GenBank/DDBJ whole genome shotgun (WGS) entry which is preliminary data.</text>
</comment>